<dbReference type="EMBL" id="FTOH01000009">
    <property type="protein sequence ID" value="SIT09281.1"/>
    <property type="molecule type" value="Genomic_DNA"/>
</dbReference>
<keyword evidence="3" id="KW-1185">Reference proteome</keyword>
<keyword evidence="1" id="KW-1133">Transmembrane helix</keyword>
<keyword evidence="1" id="KW-0812">Transmembrane</keyword>
<dbReference type="STRING" id="484498.SAMN05421686_109149"/>
<proteinExistence type="predicted"/>
<dbReference type="AlphaFoldDB" id="A0A1N7PFC0"/>
<name>A0A1N7PFC0_9GAMM</name>
<feature type="transmembrane region" description="Helical" evidence="1">
    <location>
        <begin position="20"/>
        <end position="39"/>
    </location>
</feature>
<reference evidence="3" key="1">
    <citation type="submission" date="2017-01" db="EMBL/GenBank/DDBJ databases">
        <authorList>
            <person name="Varghese N."/>
            <person name="Submissions S."/>
        </authorList>
    </citation>
    <scope>NUCLEOTIDE SEQUENCE [LARGE SCALE GENOMIC DNA]</scope>
    <source>
        <strain evidence="3">DSM 24913</strain>
    </source>
</reference>
<organism evidence="2 3">
    <name type="scientific">Thalassolituus maritimus</name>
    <dbReference type="NCBI Taxonomy" id="484498"/>
    <lineage>
        <taxon>Bacteria</taxon>
        <taxon>Pseudomonadati</taxon>
        <taxon>Pseudomonadota</taxon>
        <taxon>Gammaproteobacteria</taxon>
        <taxon>Oceanospirillales</taxon>
        <taxon>Oceanospirillaceae</taxon>
        <taxon>Thalassolituus</taxon>
    </lineage>
</organism>
<evidence type="ECO:0000313" key="3">
    <source>
        <dbReference type="Proteomes" id="UP000185639"/>
    </source>
</evidence>
<keyword evidence="1" id="KW-0472">Membrane</keyword>
<sequence length="41" mass="4632">MASFDGKSALFTYQSMRTIFGLPALCSSFNFVDFYSLALRQ</sequence>
<protein>
    <submittedName>
        <fullName evidence="2">Uncharacterized protein</fullName>
    </submittedName>
</protein>
<dbReference type="Proteomes" id="UP000185639">
    <property type="component" value="Unassembled WGS sequence"/>
</dbReference>
<accession>A0A1N7PFC0</accession>
<evidence type="ECO:0000313" key="2">
    <source>
        <dbReference type="EMBL" id="SIT09281.1"/>
    </source>
</evidence>
<gene>
    <name evidence="2" type="ORF">SAMN05421686_109149</name>
</gene>
<evidence type="ECO:0000256" key="1">
    <source>
        <dbReference type="SAM" id="Phobius"/>
    </source>
</evidence>